<evidence type="ECO:0000259" key="2">
    <source>
        <dbReference type="Pfam" id="PF01936"/>
    </source>
</evidence>
<dbReference type="AlphaFoldDB" id="A0A7J0BJA6"/>
<comment type="caution">
    <text evidence="3">The sequence shown here is derived from an EMBL/GenBank/DDBJ whole genome shotgun (WGS) entry which is preliminary data.</text>
</comment>
<organism evidence="3 4">
    <name type="scientific">Desulfovibrio subterraneus</name>
    <dbReference type="NCBI Taxonomy" id="2718620"/>
    <lineage>
        <taxon>Bacteria</taxon>
        <taxon>Pseudomonadati</taxon>
        <taxon>Thermodesulfobacteriota</taxon>
        <taxon>Desulfovibrionia</taxon>
        <taxon>Desulfovibrionales</taxon>
        <taxon>Desulfovibrionaceae</taxon>
        <taxon>Desulfovibrio</taxon>
    </lineage>
</organism>
<dbReference type="Pfam" id="PF01936">
    <property type="entry name" value="NYN"/>
    <property type="match status" value="1"/>
</dbReference>
<feature type="domain" description="NYN" evidence="2">
    <location>
        <begin position="19"/>
        <end position="163"/>
    </location>
</feature>
<dbReference type="Gene3D" id="3.40.50.1010">
    <property type="entry name" value="5'-nuclease"/>
    <property type="match status" value="1"/>
</dbReference>
<keyword evidence="4" id="KW-1185">Reference proteome</keyword>
<proteinExistence type="predicted"/>
<gene>
    <name evidence="3" type="ORF">DSM101010T_16770</name>
</gene>
<dbReference type="EMBL" id="BLVO01000013">
    <property type="protein sequence ID" value="GFM33312.1"/>
    <property type="molecule type" value="Genomic_DNA"/>
</dbReference>
<dbReference type="PANTHER" id="PTHR35811">
    <property type="entry name" value="SLR1870 PROTEIN"/>
    <property type="match status" value="1"/>
</dbReference>
<evidence type="ECO:0000256" key="1">
    <source>
        <dbReference type="SAM" id="MobiDB-lite"/>
    </source>
</evidence>
<dbReference type="GO" id="GO:0004540">
    <property type="term" value="F:RNA nuclease activity"/>
    <property type="evidence" value="ECO:0007669"/>
    <property type="project" value="InterPro"/>
</dbReference>
<feature type="region of interest" description="Disordered" evidence="1">
    <location>
        <begin position="196"/>
        <end position="215"/>
    </location>
</feature>
<dbReference type="PANTHER" id="PTHR35811:SF1">
    <property type="entry name" value="HTH OST-TYPE DOMAIN-CONTAINING PROTEIN"/>
    <property type="match status" value="1"/>
</dbReference>
<evidence type="ECO:0000313" key="3">
    <source>
        <dbReference type="EMBL" id="GFM33312.1"/>
    </source>
</evidence>
<reference evidence="3 4" key="1">
    <citation type="submission" date="2020-05" db="EMBL/GenBank/DDBJ databases">
        <title>Draft genome sequence of Desulfovibrio sp. strain HN2T.</title>
        <authorList>
            <person name="Ueno A."/>
            <person name="Tamazawa S."/>
            <person name="Tamamura S."/>
            <person name="Murakami T."/>
            <person name="Kiyama T."/>
            <person name="Inomata H."/>
            <person name="Amano Y."/>
            <person name="Miyakawa K."/>
            <person name="Tamaki H."/>
            <person name="Naganuma T."/>
            <person name="Kaneko K."/>
        </authorList>
    </citation>
    <scope>NUCLEOTIDE SEQUENCE [LARGE SCALE GENOMIC DNA]</scope>
    <source>
        <strain evidence="3 4">HN2</strain>
    </source>
</reference>
<dbReference type="RefSeq" id="WP_174404980.1">
    <property type="nucleotide sequence ID" value="NZ_BLVO01000013.1"/>
</dbReference>
<sequence length="436" mass="50409">MLERRQSRISTNFDEIYSALFVDFDNIFTRLDELAPAAARAFATNPQRWLRWLETHAVRMLYGDGVRRRILKRCCYLNPHCYHQYRPFFIRAAFNVIDCPPLTNQGKTSADIHLVMDAMDTLNHKTMFDEFIILSGDADFTPLLIRLQEHARRTLVLSVGYAAPAYTAASSWRIREDWFVQQALDERPFEEQRPLDEYQATGPMPQSAKVVRPVRSDRSHMERGAQIVKRMVSDSSTPVPLAQLSHLLQKELEAGQDWFGYGRFRDFLEALELDRLEVSNVVPGYVFDPARHEEPEETSARSEFRDAYPELYEFAVRVHRLTDVPLLMPEHYKQLLGLIVEEVNANGFFLTNTSRSVRDKCVERGIPVGRAHVNFVLVGITRGGYPLSEQDGVNMKDVAKAFMRNVKDLCNRTQFDLSDEELKLLMQWIMPKENGE</sequence>
<evidence type="ECO:0000313" key="4">
    <source>
        <dbReference type="Proteomes" id="UP000503840"/>
    </source>
</evidence>
<dbReference type="InterPro" id="IPR021139">
    <property type="entry name" value="NYN"/>
</dbReference>
<name>A0A7J0BJA6_9BACT</name>
<accession>A0A7J0BJA6</accession>
<protein>
    <submittedName>
        <fullName evidence="3">NYN domain-containing protein</fullName>
    </submittedName>
</protein>
<dbReference type="Proteomes" id="UP000503840">
    <property type="component" value="Unassembled WGS sequence"/>
</dbReference>